<feature type="compositionally biased region" description="Polar residues" evidence="1">
    <location>
        <begin position="1"/>
        <end position="19"/>
    </location>
</feature>
<reference evidence="2 3" key="1">
    <citation type="journal article" date="2019" name="Nat. Ecol. Evol.">
        <title>Megaphylogeny resolves global patterns of mushroom evolution.</title>
        <authorList>
            <person name="Varga T."/>
            <person name="Krizsan K."/>
            <person name="Foldi C."/>
            <person name="Dima B."/>
            <person name="Sanchez-Garcia M."/>
            <person name="Sanchez-Ramirez S."/>
            <person name="Szollosi G.J."/>
            <person name="Szarkandi J.G."/>
            <person name="Papp V."/>
            <person name="Albert L."/>
            <person name="Andreopoulos W."/>
            <person name="Angelini C."/>
            <person name="Antonin V."/>
            <person name="Barry K.W."/>
            <person name="Bougher N.L."/>
            <person name="Buchanan P."/>
            <person name="Buyck B."/>
            <person name="Bense V."/>
            <person name="Catcheside P."/>
            <person name="Chovatia M."/>
            <person name="Cooper J."/>
            <person name="Damon W."/>
            <person name="Desjardin D."/>
            <person name="Finy P."/>
            <person name="Geml J."/>
            <person name="Haridas S."/>
            <person name="Hughes K."/>
            <person name="Justo A."/>
            <person name="Karasinski D."/>
            <person name="Kautmanova I."/>
            <person name="Kiss B."/>
            <person name="Kocsube S."/>
            <person name="Kotiranta H."/>
            <person name="LaButti K.M."/>
            <person name="Lechner B.E."/>
            <person name="Liimatainen K."/>
            <person name="Lipzen A."/>
            <person name="Lukacs Z."/>
            <person name="Mihaltcheva S."/>
            <person name="Morgado L.N."/>
            <person name="Niskanen T."/>
            <person name="Noordeloos M.E."/>
            <person name="Ohm R.A."/>
            <person name="Ortiz-Santana B."/>
            <person name="Ovrebo C."/>
            <person name="Racz N."/>
            <person name="Riley R."/>
            <person name="Savchenko A."/>
            <person name="Shiryaev A."/>
            <person name="Soop K."/>
            <person name="Spirin V."/>
            <person name="Szebenyi C."/>
            <person name="Tomsovsky M."/>
            <person name="Tulloss R.E."/>
            <person name="Uehling J."/>
            <person name="Grigoriev I.V."/>
            <person name="Vagvolgyi C."/>
            <person name="Papp T."/>
            <person name="Martin F.M."/>
            <person name="Miettinen O."/>
            <person name="Hibbett D.S."/>
            <person name="Nagy L.G."/>
        </authorList>
    </citation>
    <scope>NUCLEOTIDE SEQUENCE [LARGE SCALE GENOMIC DNA]</scope>
    <source>
        <strain evidence="2 3">FP101781</strain>
    </source>
</reference>
<evidence type="ECO:0000313" key="3">
    <source>
        <dbReference type="Proteomes" id="UP000298030"/>
    </source>
</evidence>
<dbReference type="AlphaFoldDB" id="A0A4Y7SWT0"/>
<comment type="caution">
    <text evidence="2">The sequence shown here is derived from an EMBL/GenBank/DDBJ whole genome shotgun (WGS) entry which is preliminary data.</text>
</comment>
<sequence length="95" mass="10387">MTSYPLFQLPSLSLAQRVQPTPPARHTTALAHHEKTPTHSPHPINRPAHFIQHALAHPPLLDPSNSFTPILPHALSLAISRTSPSTSRMPLTTSL</sequence>
<gene>
    <name evidence="2" type="ORF">FA13DRAFT_1738015</name>
</gene>
<keyword evidence="3" id="KW-1185">Reference proteome</keyword>
<evidence type="ECO:0000313" key="2">
    <source>
        <dbReference type="EMBL" id="TEB25689.1"/>
    </source>
</evidence>
<name>A0A4Y7SWT0_COPMI</name>
<protein>
    <submittedName>
        <fullName evidence="2">Uncharacterized protein</fullName>
    </submittedName>
</protein>
<accession>A0A4Y7SWT0</accession>
<feature type="region of interest" description="Disordered" evidence="1">
    <location>
        <begin position="1"/>
        <end position="48"/>
    </location>
</feature>
<evidence type="ECO:0000256" key="1">
    <source>
        <dbReference type="SAM" id="MobiDB-lite"/>
    </source>
</evidence>
<dbReference type="Proteomes" id="UP000298030">
    <property type="component" value="Unassembled WGS sequence"/>
</dbReference>
<dbReference type="EMBL" id="QPFP01000054">
    <property type="protein sequence ID" value="TEB25689.1"/>
    <property type="molecule type" value="Genomic_DNA"/>
</dbReference>
<proteinExistence type="predicted"/>
<organism evidence="2 3">
    <name type="scientific">Coprinellus micaceus</name>
    <name type="common">Glistening ink-cap mushroom</name>
    <name type="synonym">Coprinus micaceus</name>
    <dbReference type="NCBI Taxonomy" id="71717"/>
    <lineage>
        <taxon>Eukaryota</taxon>
        <taxon>Fungi</taxon>
        <taxon>Dikarya</taxon>
        <taxon>Basidiomycota</taxon>
        <taxon>Agaricomycotina</taxon>
        <taxon>Agaricomycetes</taxon>
        <taxon>Agaricomycetidae</taxon>
        <taxon>Agaricales</taxon>
        <taxon>Agaricineae</taxon>
        <taxon>Psathyrellaceae</taxon>
        <taxon>Coprinellus</taxon>
    </lineage>
</organism>